<feature type="transmembrane region" description="Helical" evidence="6">
    <location>
        <begin position="189"/>
        <end position="209"/>
    </location>
</feature>
<keyword evidence="3 6" id="KW-0812">Transmembrane</keyword>
<evidence type="ECO:0000313" key="9">
    <source>
        <dbReference type="Proteomes" id="UP000198867"/>
    </source>
</evidence>
<keyword evidence="2" id="KW-0813">Transport</keyword>
<name>A0A1I4YCF4_9MICO</name>
<evidence type="ECO:0000259" key="7">
    <source>
        <dbReference type="Pfam" id="PF01545"/>
    </source>
</evidence>
<sequence>MNGNNHPADDGAGFGETELPEKQQETLKKAIRLEWITIGFLVVTVTLVFLVLGNSQAMKAAWIEDLLSFIPPIVFLVALRVARKKPNPTHPYGYHRSVGVGHLVAAVALVTMGTFLIIDSATGLIAAEHPSIGSVELFGQVFWLGWLMMGVMALIALPPVFIGRAKMKLARELHDKVLYADADMNKADWMTAVGSIVGVGGIGLGLWWADSAAALFIAGSILWDGLKNTRAAVEDLMDTRAMTFDDAKPHPIVHKVDEYLRSLDWVADAGSRARDQGHVFHIESFVVPRSRRKVSLSDLNEARDGCIALDWKVEDIVLVPVTELPRVVQESQPARV</sequence>
<evidence type="ECO:0000256" key="4">
    <source>
        <dbReference type="ARBA" id="ARBA00022989"/>
    </source>
</evidence>
<dbReference type="SUPFAM" id="SSF161111">
    <property type="entry name" value="Cation efflux protein transmembrane domain-like"/>
    <property type="match status" value="1"/>
</dbReference>
<evidence type="ECO:0000256" key="5">
    <source>
        <dbReference type="ARBA" id="ARBA00023136"/>
    </source>
</evidence>
<dbReference type="PANTHER" id="PTHR43840">
    <property type="entry name" value="MITOCHONDRIAL METAL TRANSPORTER 1-RELATED"/>
    <property type="match status" value="1"/>
</dbReference>
<feature type="transmembrane region" description="Helical" evidence="6">
    <location>
        <begin position="33"/>
        <end position="54"/>
    </location>
</feature>
<evidence type="ECO:0000313" key="8">
    <source>
        <dbReference type="EMBL" id="SFN35249.1"/>
    </source>
</evidence>
<dbReference type="InterPro" id="IPR050291">
    <property type="entry name" value="CDF_Transporter"/>
</dbReference>
<dbReference type="RefSeq" id="WP_090707870.1">
    <property type="nucleotide sequence ID" value="NZ_FOVM01000001.1"/>
</dbReference>
<feature type="transmembrane region" description="Helical" evidence="6">
    <location>
        <begin position="141"/>
        <end position="162"/>
    </location>
</feature>
<proteinExistence type="predicted"/>
<dbReference type="Gene3D" id="1.20.1510.10">
    <property type="entry name" value="Cation efflux protein transmembrane domain"/>
    <property type="match status" value="1"/>
</dbReference>
<dbReference type="Proteomes" id="UP000198867">
    <property type="component" value="Unassembled WGS sequence"/>
</dbReference>
<keyword evidence="4 6" id="KW-1133">Transmembrane helix</keyword>
<dbReference type="GO" id="GO:0016020">
    <property type="term" value="C:membrane"/>
    <property type="evidence" value="ECO:0007669"/>
    <property type="project" value="UniProtKB-SubCell"/>
</dbReference>
<dbReference type="Pfam" id="PF01545">
    <property type="entry name" value="Cation_efflux"/>
    <property type="match status" value="1"/>
</dbReference>
<dbReference type="OrthoDB" id="9806522at2"/>
<evidence type="ECO:0000256" key="3">
    <source>
        <dbReference type="ARBA" id="ARBA00022692"/>
    </source>
</evidence>
<keyword evidence="9" id="KW-1185">Reference proteome</keyword>
<dbReference type="InterPro" id="IPR058533">
    <property type="entry name" value="Cation_efflux_TM"/>
</dbReference>
<dbReference type="InterPro" id="IPR027469">
    <property type="entry name" value="Cation_efflux_TMD_sf"/>
</dbReference>
<accession>A0A1I4YCF4</accession>
<comment type="subcellular location">
    <subcellularLocation>
        <location evidence="1">Membrane</location>
        <topology evidence="1">Multi-pass membrane protein</topology>
    </subcellularLocation>
</comment>
<dbReference type="STRING" id="995034.SAMN05216219_0087"/>
<dbReference type="GO" id="GO:0008324">
    <property type="term" value="F:monoatomic cation transmembrane transporter activity"/>
    <property type="evidence" value="ECO:0007669"/>
    <property type="project" value="InterPro"/>
</dbReference>
<dbReference type="AlphaFoldDB" id="A0A1I4YCF4"/>
<evidence type="ECO:0000256" key="1">
    <source>
        <dbReference type="ARBA" id="ARBA00004141"/>
    </source>
</evidence>
<feature type="domain" description="Cation efflux protein transmembrane" evidence="7">
    <location>
        <begin position="38"/>
        <end position="237"/>
    </location>
</feature>
<protein>
    <submittedName>
        <fullName evidence="8">Cation diffusion facilitator family transporter</fullName>
    </submittedName>
</protein>
<evidence type="ECO:0000256" key="6">
    <source>
        <dbReference type="SAM" id="Phobius"/>
    </source>
</evidence>
<reference evidence="9" key="1">
    <citation type="submission" date="2016-10" db="EMBL/GenBank/DDBJ databases">
        <authorList>
            <person name="Varghese N."/>
            <person name="Submissions S."/>
        </authorList>
    </citation>
    <scope>NUCLEOTIDE SEQUENCE [LARGE SCALE GENOMIC DNA]</scope>
    <source>
        <strain evidence="9">CGMCC 1.11101</strain>
    </source>
</reference>
<organism evidence="8 9">
    <name type="scientific">Mycetocola miduiensis</name>
    <dbReference type="NCBI Taxonomy" id="995034"/>
    <lineage>
        <taxon>Bacteria</taxon>
        <taxon>Bacillati</taxon>
        <taxon>Actinomycetota</taxon>
        <taxon>Actinomycetes</taxon>
        <taxon>Micrococcales</taxon>
        <taxon>Microbacteriaceae</taxon>
        <taxon>Mycetocola</taxon>
    </lineage>
</organism>
<gene>
    <name evidence="8" type="ORF">SAMN05216219_0087</name>
</gene>
<keyword evidence="5 6" id="KW-0472">Membrane</keyword>
<dbReference type="PANTHER" id="PTHR43840:SF15">
    <property type="entry name" value="MITOCHONDRIAL METAL TRANSPORTER 1-RELATED"/>
    <property type="match status" value="1"/>
</dbReference>
<dbReference type="EMBL" id="FOVM01000001">
    <property type="protein sequence ID" value="SFN35249.1"/>
    <property type="molecule type" value="Genomic_DNA"/>
</dbReference>
<evidence type="ECO:0000256" key="2">
    <source>
        <dbReference type="ARBA" id="ARBA00022448"/>
    </source>
</evidence>
<feature type="transmembrane region" description="Helical" evidence="6">
    <location>
        <begin position="100"/>
        <end position="121"/>
    </location>
</feature>
<feature type="transmembrane region" description="Helical" evidence="6">
    <location>
        <begin position="60"/>
        <end position="79"/>
    </location>
</feature>